<organism evidence="1 2">
    <name type="scientific">Rangifer tarandus platyrhynchus</name>
    <name type="common">Svalbard reindeer</name>
    <dbReference type="NCBI Taxonomy" id="3082113"/>
    <lineage>
        <taxon>Eukaryota</taxon>
        <taxon>Metazoa</taxon>
        <taxon>Chordata</taxon>
        <taxon>Craniata</taxon>
        <taxon>Vertebrata</taxon>
        <taxon>Euteleostomi</taxon>
        <taxon>Mammalia</taxon>
        <taxon>Eutheria</taxon>
        <taxon>Laurasiatheria</taxon>
        <taxon>Artiodactyla</taxon>
        <taxon>Ruminantia</taxon>
        <taxon>Pecora</taxon>
        <taxon>Cervidae</taxon>
        <taxon>Odocoileinae</taxon>
        <taxon>Rangifer</taxon>
    </lineage>
</organism>
<accession>A0ACB0DU19</accession>
<protein>
    <submittedName>
        <fullName evidence="1">Uncharacterized protein</fullName>
    </submittedName>
</protein>
<gene>
    <name evidence="1" type="ORF">MRATA1EN3_LOCUS2936</name>
</gene>
<name>A0ACB0DU19_RANTA</name>
<reference evidence="1" key="1">
    <citation type="submission" date="2023-05" db="EMBL/GenBank/DDBJ databases">
        <authorList>
            <consortium name="ELIXIR-Norway"/>
        </authorList>
    </citation>
    <scope>NUCLEOTIDE SEQUENCE</scope>
</reference>
<proteinExistence type="predicted"/>
<dbReference type="EMBL" id="OX596094">
    <property type="protein sequence ID" value="CAI9691723.1"/>
    <property type="molecule type" value="Genomic_DNA"/>
</dbReference>
<dbReference type="Proteomes" id="UP001162501">
    <property type="component" value="Chromosome 10"/>
</dbReference>
<sequence>MCCTLPPLPATAALRGRAASPRPWPPAAGREPGARTPRLRAVGAGRCWRGCSRAWRLQSPSSQLGSRRTREQQVAEDIESSAPTCGTPTRAGAALGATVRLRGRLSTWAVPFVYTPEDTQLRKHRRRHTVGNGEICGAPALDLGECRGACSPHSPDRSARELGLGNLSGIHWGGNLAAASVPELRIFSTLPLSPDVVYVFFHCEFLIYELRDNWVQPMPLWLQLHFG</sequence>
<evidence type="ECO:0000313" key="1">
    <source>
        <dbReference type="EMBL" id="CAI9691723.1"/>
    </source>
</evidence>
<evidence type="ECO:0000313" key="2">
    <source>
        <dbReference type="Proteomes" id="UP001162501"/>
    </source>
</evidence>